<dbReference type="EMBL" id="JACEIK010000424">
    <property type="protein sequence ID" value="MCD7456786.1"/>
    <property type="molecule type" value="Genomic_DNA"/>
</dbReference>
<accession>A0ABS8SD44</accession>
<feature type="region of interest" description="Disordered" evidence="1">
    <location>
        <begin position="33"/>
        <end position="53"/>
    </location>
</feature>
<reference evidence="2 3" key="1">
    <citation type="journal article" date="2021" name="BMC Genomics">
        <title>Datura genome reveals duplications of psychoactive alkaloid biosynthetic genes and high mutation rate following tissue culture.</title>
        <authorList>
            <person name="Rajewski A."/>
            <person name="Carter-House D."/>
            <person name="Stajich J."/>
            <person name="Litt A."/>
        </authorList>
    </citation>
    <scope>NUCLEOTIDE SEQUENCE [LARGE SCALE GENOMIC DNA]</scope>
    <source>
        <strain evidence="2">AR-01</strain>
    </source>
</reference>
<dbReference type="Proteomes" id="UP000823775">
    <property type="component" value="Unassembled WGS sequence"/>
</dbReference>
<evidence type="ECO:0000313" key="2">
    <source>
        <dbReference type="EMBL" id="MCD7456786.1"/>
    </source>
</evidence>
<name>A0ABS8SD44_DATST</name>
<proteinExistence type="predicted"/>
<protein>
    <submittedName>
        <fullName evidence="2">Uncharacterized protein</fullName>
    </submittedName>
</protein>
<evidence type="ECO:0000313" key="3">
    <source>
        <dbReference type="Proteomes" id="UP000823775"/>
    </source>
</evidence>
<gene>
    <name evidence="2" type="ORF">HAX54_033168</name>
</gene>
<evidence type="ECO:0000256" key="1">
    <source>
        <dbReference type="SAM" id="MobiDB-lite"/>
    </source>
</evidence>
<comment type="caution">
    <text evidence="2">The sequence shown here is derived from an EMBL/GenBank/DDBJ whole genome shotgun (WGS) entry which is preliminary data.</text>
</comment>
<feature type="non-terminal residue" evidence="2">
    <location>
        <position position="53"/>
    </location>
</feature>
<feature type="compositionally biased region" description="Low complexity" evidence="1">
    <location>
        <begin position="36"/>
        <end position="53"/>
    </location>
</feature>
<keyword evidence="3" id="KW-1185">Reference proteome</keyword>
<sequence length="53" mass="5696">MYMTVDGQEVIFGAIAKGKEIATSSKGFKRFKKGVAPSSSFPRASPARRFGAK</sequence>
<organism evidence="2 3">
    <name type="scientific">Datura stramonium</name>
    <name type="common">Jimsonweed</name>
    <name type="synonym">Common thornapple</name>
    <dbReference type="NCBI Taxonomy" id="4076"/>
    <lineage>
        <taxon>Eukaryota</taxon>
        <taxon>Viridiplantae</taxon>
        <taxon>Streptophyta</taxon>
        <taxon>Embryophyta</taxon>
        <taxon>Tracheophyta</taxon>
        <taxon>Spermatophyta</taxon>
        <taxon>Magnoliopsida</taxon>
        <taxon>eudicotyledons</taxon>
        <taxon>Gunneridae</taxon>
        <taxon>Pentapetalae</taxon>
        <taxon>asterids</taxon>
        <taxon>lamiids</taxon>
        <taxon>Solanales</taxon>
        <taxon>Solanaceae</taxon>
        <taxon>Solanoideae</taxon>
        <taxon>Datureae</taxon>
        <taxon>Datura</taxon>
    </lineage>
</organism>